<dbReference type="EMBL" id="FMHG01000001">
    <property type="protein sequence ID" value="SCJ78791.1"/>
    <property type="molecule type" value="Genomic_DNA"/>
</dbReference>
<accession>A0A1C6J9Y5</accession>
<keyword evidence="4" id="KW-0804">Transcription</keyword>
<keyword evidence="1" id="KW-0805">Transcription regulation</keyword>
<dbReference type="InterPro" id="IPR014284">
    <property type="entry name" value="RNA_pol_sigma-70_dom"/>
</dbReference>
<organism evidence="6">
    <name type="scientific">uncultured Anaerotruncus sp</name>
    <dbReference type="NCBI Taxonomy" id="905011"/>
    <lineage>
        <taxon>Bacteria</taxon>
        <taxon>Bacillati</taxon>
        <taxon>Bacillota</taxon>
        <taxon>Clostridia</taxon>
        <taxon>Eubacteriales</taxon>
        <taxon>Oscillospiraceae</taxon>
        <taxon>Anaerotruncus</taxon>
        <taxon>environmental samples</taxon>
    </lineage>
</organism>
<name>A0A1C6J9Y5_9FIRM</name>
<dbReference type="SUPFAM" id="SSF88659">
    <property type="entry name" value="Sigma3 and sigma4 domains of RNA polymerase sigma factors"/>
    <property type="match status" value="1"/>
</dbReference>
<sequence>MIEQANQGRSEKKLIILAQKGDRKSLFLLWEQCEKLVNMLCGRLYLLRKDRADRAGVAEEDMKQEGYFAFLDAVQAYSPASGYRFTTYLHYPLQNHINALLGTRTTRALKDPLCNCTSLDAPILGGDDENITVADTIPDKGAEMEEAEQRVFCGQLRADLEKSLDEIPELEASALRSIYFEGNTLQEVAEKHNISRSRAGQLKKNGLNHMSRGPRLARLRQYRQDIMSTLPYKKTSLQGYRHTGLSVVEYTVERLERVEEQYFR</sequence>
<dbReference type="GO" id="GO:0003677">
    <property type="term" value="F:DNA binding"/>
    <property type="evidence" value="ECO:0007669"/>
    <property type="project" value="UniProtKB-KW"/>
</dbReference>
<evidence type="ECO:0000256" key="3">
    <source>
        <dbReference type="ARBA" id="ARBA00023125"/>
    </source>
</evidence>
<dbReference type="Pfam" id="PF04545">
    <property type="entry name" value="Sigma70_r4"/>
    <property type="match status" value="1"/>
</dbReference>
<evidence type="ECO:0000259" key="5">
    <source>
        <dbReference type="Pfam" id="PF04545"/>
    </source>
</evidence>
<dbReference type="GO" id="GO:0016987">
    <property type="term" value="F:sigma factor activity"/>
    <property type="evidence" value="ECO:0007669"/>
    <property type="project" value="UniProtKB-KW"/>
</dbReference>
<reference evidence="6" key="1">
    <citation type="submission" date="2015-09" db="EMBL/GenBank/DDBJ databases">
        <authorList>
            <consortium name="Pathogen Informatics"/>
        </authorList>
    </citation>
    <scope>NUCLEOTIDE SEQUENCE</scope>
    <source>
        <strain evidence="6">2789STDY5834896</strain>
    </source>
</reference>
<dbReference type="InterPro" id="IPR013325">
    <property type="entry name" value="RNA_pol_sigma_r2"/>
</dbReference>
<proteinExistence type="predicted"/>
<dbReference type="InterPro" id="IPR013324">
    <property type="entry name" value="RNA_pol_sigma_r3/r4-like"/>
</dbReference>
<keyword evidence="3" id="KW-0238">DNA-binding</keyword>
<dbReference type="SUPFAM" id="SSF88946">
    <property type="entry name" value="Sigma2 domain of RNA polymerase sigma factors"/>
    <property type="match status" value="1"/>
</dbReference>
<protein>
    <submittedName>
        <fullName evidence="6">RNA polymerase factor sigma-70</fullName>
    </submittedName>
</protein>
<dbReference type="PANTHER" id="PTHR30385">
    <property type="entry name" value="SIGMA FACTOR F FLAGELLAR"/>
    <property type="match status" value="1"/>
</dbReference>
<evidence type="ECO:0000313" key="6">
    <source>
        <dbReference type="EMBL" id="SCJ78791.1"/>
    </source>
</evidence>
<dbReference type="NCBIfam" id="TIGR02937">
    <property type="entry name" value="sigma70-ECF"/>
    <property type="match status" value="1"/>
</dbReference>
<dbReference type="GO" id="GO:0006352">
    <property type="term" value="P:DNA-templated transcription initiation"/>
    <property type="evidence" value="ECO:0007669"/>
    <property type="project" value="InterPro"/>
</dbReference>
<evidence type="ECO:0000256" key="1">
    <source>
        <dbReference type="ARBA" id="ARBA00023015"/>
    </source>
</evidence>
<dbReference type="Gene3D" id="1.20.140.160">
    <property type="match status" value="1"/>
</dbReference>
<evidence type="ECO:0000256" key="2">
    <source>
        <dbReference type="ARBA" id="ARBA00023082"/>
    </source>
</evidence>
<dbReference type="PANTHER" id="PTHR30385:SF1">
    <property type="entry name" value="RNA POLYMERASE SIGMA-H FACTOR"/>
    <property type="match status" value="1"/>
</dbReference>
<dbReference type="Gene3D" id="1.10.1740.10">
    <property type="match status" value="1"/>
</dbReference>
<keyword evidence="2" id="KW-0731">Sigma factor</keyword>
<feature type="domain" description="RNA polymerase sigma-70 region 4" evidence="5">
    <location>
        <begin position="164"/>
        <end position="210"/>
    </location>
</feature>
<dbReference type="InterPro" id="IPR007630">
    <property type="entry name" value="RNA_pol_sigma70_r4"/>
</dbReference>
<gene>
    <name evidence="6" type="ORF">SAMEA3545359_02021</name>
</gene>
<dbReference type="AlphaFoldDB" id="A0A1C6J9Y5"/>
<evidence type="ECO:0000256" key="4">
    <source>
        <dbReference type="ARBA" id="ARBA00023163"/>
    </source>
</evidence>